<proteinExistence type="predicted"/>
<organism evidence="1 2">
    <name type="scientific">Mycena alexandri</name>
    <dbReference type="NCBI Taxonomy" id="1745969"/>
    <lineage>
        <taxon>Eukaryota</taxon>
        <taxon>Fungi</taxon>
        <taxon>Dikarya</taxon>
        <taxon>Basidiomycota</taxon>
        <taxon>Agaricomycotina</taxon>
        <taxon>Agaricomycetes</taxon>
        <taxon>Agaricomycetidae</taxon>
        <taxon>Agaricales</taxon>
        <taxon>Marasmiineae</taxon>
        <taxon>Mycenaceae</taxon>
        <taxon>Mycena</taxon>
    </lineage>
</organism>
<keyword evidence="2" id="KW-1185">Reference proteome</keyword>
<gene>
    <name evidence="1" type="ORF">C8F04DRAFT_1255591</name>
</gene>
<reference evidence="1" key="1">
    <citation type="submission" date="2023-03" db="EMBL/GenBank/DDBJ databases">
        <title>Massive genome expansion in bonnet fungi (Mycena s.s.) driven by repeated elements and novel gene families across ecological guilds.</title>
        <authorList>
            <consortium name="Lawrence Berkeley National Laboratory"/>
            <person name="Harder C.B."/>
            <person name="Miyauchi S."/>
            <person name="Viragh M."/>
            <person name="Kuo A."/>
            <person name="Thoen E."/>
            <person name="Andreopoulos B."/>
            <person name="Lu D."/>
            <person name="Skrede I."/>
            <person name="Drula E."/>
            <person name="Henrissat B."/>
            <person name="Morin E."/>
            <person name="Kohler A."/>
            <person name="Barry K."/>
            <person name="LaButti K."/>
            <person name="Morin E."/>
            <person name="Salamov A."/>
            <person name="Lipzen A."/>
            <person name="Mereny Z."/>
            <person name="Hegedus B."/>
            <person name="Baldrian P."/>
            <person name="Stursova M."/>
            <person name="Weitz H."/>
            <person name="Taylor A."/>
            <person name="Grigoriev I.V."/>
            <person name="Nagy L.G."/>
            <person name="Martin F."/>
            <person name="Kauserud H."/>
        </authorList>
    </citation>
    <scope>NUCLEOTIDE SEQUENCE</scope>
    <source>
        <strain evidence="1">CBHHK200</strain>
    </source>
</reference>
<sequence length="97" mass="10794">MDLIMMILTQTRYNPSPSFYGPASFGRSGRLRLQRLLQSGVTSSSQVLTATAVADDETYNTALVLEIIQPSIHIPHSTIGLDPEDLARQKAWVYDRT</sequence>
<protein>
    <submittedName>
        <fullName evidence="1">Uncharacterized protein</fullName>
    </submittedName>
</protein>
<name>A0AAD6T4H3_9AGAR</name>
<evidence type="ECO:0000313" key="1">
    <source>
        <dbReference type="EMBL" id="KAJ7038666.1"/>
    </source>
</evidence>
<dbReference type="EMBL" id="JARJCM010000030">
    <property type="protein sequence ID" value="KAJ7038666.1"/>
    <property type="molecule type" value="Genomic_DNA"/>
</dbReference>
<dbReference type="AlphaFoldDB" id="A0AAD6T4H3"/>
<comment type="caution">
    <text evidence="1">The sequence shown here is derived from an EMBL/GenBank/DDBJ whole genome shotgun (WGS) entry which is preliminary data.</text>
</comment>
<accession>A0AAD6T4H3</accession>
<evidence type="ECO:0000313" key="2">
    <source>
        <dbReference type="Proteomes" id="UP001218188"/>
    </source>
</evidence>
<dbReference type="Proteomes" id="UP001218188">
    <property type="component" value="Unassembled WGS sequence"/>
</dbReference>